<evidence type="ECO:0000256" key="4">
    <source>
        <dbReference type="ARBA" id="ARBA00022679"/>
    </source>
</evidence>
<gene>
    <name evidence="11" type="ORF">OSB04_014052</name>
</gene>
<sequence length="762" mass="85538">MVFHIRCLSFFVQEDEEETSRYKTATQAKLASTLTPTQPFDTAPSNFNPSVTNSQPNLSLSSNNLKEFTFSELEAATNNFSGSTKLGEGGFGCVYMGVINDPRDSTKTLDVAVKQLNQSGLQGHKEWVTEVNVLGVVEHPNLVKLVGYCAEDDERGIQRLLVYEYMPNRSVRDHLSRRSEAPLSWTMRLKVAQDTARGLAYLNEETGFQIIFRDFKSSNILLDSQCNAKLSDFGLARRGPEEGLTHVSTAAAGTVGYMAPECIELGRVTPTSDVWSYGVFLYELITGRRPLDTIEPKNEQRLLEWVKPYVDSKNFQQVIDPRLEDNYSLITIQKLCVIADRCLRRNPKSRPKMSEVVKALNQVINEVPSQAIPLNGRVSESAEIQQEGYETTTQTKSTSTQTFYTAFSDINHSVPEKVSSVISNLVQKSSDLQVFTFADLKEATMEFDEASVVGEGGLGLVYRGVIKSFDHYPFDEIEVAVKDAIRALQEPKEWLGELGYYGVVEHPNLVKFIGHCFEEIEGRTRRLLVYEYMSNKSVEYHLSTRSKTPLSWTMRLKVAQDVAHGMAYLHENPFIQIICGDLKSSNILLDAQWKAKISNFGMARLGPEEGLAHVSTMVAATTGYTDPEYIKTGHLSPTSDVWSYGVFLYELITGRSPLDHSRPKKEQDLVKWVKPYIGSKRIELIMDPRLELNYSPESAQKLSRIAHKCVSRNLKSRPKMSEVVEMVDRLLEVPSGLTDPPKSRVGAAVVKLKNVCICNTKV</sequence>
<feature type="binding site" evidence="8">
    <location>
        <position position="114"/>
    </location>
    <ligand>
        <name>ATP</name>
        <dbReference type="ChEBI" id="CHEBI:30616"/>
    </ligand>
</feature>
<dbReference type="PROSITE" id="PS50011">
    <property type="entry name" value="PROTEIN_KINASE_DOM"/>
    <property type="match status" value="2"/>
</dbReference>
<dbReference type="Gene3D" id="3.30.200.20">
    <property type="entry name" value="Phosphorylase Kinase, domain 1"/>
    <property type="match status" value="2"/>
</dbReference>
<reference evidence="11" key="1">
    <citation type="submission" date="2023-03" db="EMBL/GenBank/DDBJ databases">
        <title>Chromosome-scale reference genome and RAD-based genetic map of yellow starthistle (Centaurea solstitialis) reveal putative structural variation and QTLs associated with invader traits.</title>
        <authorList>
            <person name="Reatini B."/>
            <person name="Cang F.A."/>
            <person name="Jiang Q."/>
            <person name="Mckibben M.T.W."/>
            <person name="Barker M.S."/>
            <person name="Rieseberg L.H."/>
            <person name="Dlugosch K.M."/>
        </authorList>
    </citation>
    <scope>NUCLEOTIDE SEQUENCE</scope>
    <source>
        <strain evidence="11">CAN-66</strain>
        <tissue evidence="11">Leaf</tissue>
    </source>
</reference>
<keyword evidence="3" id="KW-0472">Membrane</keyword>
<dbReference type="FunFam" id="1.10.510.10:FF:000051">
    <property type="entry name" value="Receptor-like serine/threonine-protein kinase ALE2"/>
    <property type="match status" value="2"/>
</dbReference>
<evidence type="ECO:0000256" key="3">
    <source>
        <dbReference type="ARBA" id="ARBA00022475"/>
    </source>
</evidence>
<comment type="subcellular location">
    <subcellularLocation>
        <location evidence="1">Cell membrane</location>
    </subcellularLocation>
</comment>
<keyword evidence="12" id="KW-1185">Reference proteome</keyword>
<comment type="caution">
    <text evidence="11">The sequence shown here is derived from an EMBL/GenBank/DDBJ whole genome shotgun (WGS) entry which is preliminary data.</text>
</comment>
<keyword evidence="5 8" id="KW-0547">Nucleotide-binding</keyword>
<evidence type="ECO:0000259" key="10">
    <source>
        <dbReference type="PROSITE" id="PS50011"/>
    </source>
</evidence>
<proteinExistence type="predicted"/>
<keyword evidence="6" id="KW-0418">Kinase</keyword>
<dbReference type="InterPro" id="IPR001245">
    <property type="entry name" value="Ser-Thr/Tyr_kinase_cat_dom"/>
</dbReference>
<protein>
    <recommendedName>
        <fullName evidence="2">non-specific serine/threonine protein kinase</fullName>
        <ecNumber evidence="2">2.7.11.1</ecNumber>
    </recommendedName>
</protein>
<evidence type="ECO:0000256" key="1">
    <source>
        <dbReference type="ARBA" id="ARBA00004236"/>
    </source>
</evidence>
<dbReference type="InterPro" id="IPR050823">
    <property type="entry name" value="Plant_Ser_Thr_Prot_Kinase"/>
</dbReference>
<dbReference type="Gene3D" id="1.10.510.10">
    <property type="entry name" value="Transferase(Phosphotransferase) domain 1"/>
    <property type="match status" value="2"/>
</dbReference>
<dbReference type="GO" id="GO:0004674">
    <property type="term" value="F:protein serine/threonine kinase activity"/>
    <property type="evidence" value="ECO:0007669"/>
    <property type="project" value="UniProtKB-EC"/>
</dbReference>
<dbReference type="InterPro" id="IPR017441">
    <property type="entry name" value="Protein_kinase_ATP_BS"/>
</dbReference>
<feature type="domain" description="Protein kinase" evidence="10">
    <location>
        <begin position="447"/>
        <end position="731"/>
    </location>
</feature>
<dbReference type="InterPro" id="IPR000719">
    <property type="entry name" value="Prot_kinase_dom"/>
</dbReference>
<evidence type="ECO:0000256" key="2">
    <source>
        <dbReference type="ARBA" id="ARBA00012513"/>
    </source>
</evidence>
<dbReference type="Pfam" id="PF07714">
    <property type="entry name" value="PK_Tyr_Ser-Thr"/>
    <property type="match status" value="2"/>
</dbReference>
<dbReference type="PANTHER" id="PTHR45621">
    <property type="entry name" value="OS01G0588500 PROTEIN-RELATED"/>
    <property type="match status" value="1"/>
</dbReference>
<evidence type="ECO:0000313" key="12">
    <source>
        <dbReference type="Proteomes" id="UP001172457"/>
    </source>
</evidence>
<evidence type="ECO:0000256" key="7">
    <source>
        <dbReference type="ARBA" id="ARBA00022840"/>
    </source>
</evidence>
<dbReference type="PROSITE" id="PS00107">
    <property type="entry name" value="PROTEIN_KINASE_ATP"/>
    <property type="match status" value="1"/>
</dbReference>
<feature type="domain" description="Protein kinase" evidence="10">
    <location>
        <begin position="80"/>
        <end position="364"/>
    </location>
</feature>
<feature type="region of interest" description="Disordered" evidence="9">
    <location>
        <begin position="36"/>
        <end position="56"/>
    </location>
</feature>
<dbReference type="EC" id="2.7.11.1" evidence="2"/>
<dbReference type="CDD" id="cd14066">
    <property type="entry name" value="STKc_IRAK"/>
    <property type="match status" value="1"/>
</dbReference>
<keyword evidence="7 8" id="KW-0067">ATP-binding</keyword>
<dbReference type="AlphaFoldDB" id="A0AA38TEE0"/>
<dbReference type="SMART" id="SM00220">
    <property type="entry name" value="S_TKc"/>
    <property type="match status" value="2"/>
</dbReference>
<dbReference type="FunFam" id="3.30.200.20:FF:000228">
    <property type="entry name" value="Serine/threonine-protein kinase BIK1"/>
    <property type="match status" value="1"/>
</dbReference>
<dbReference type="Proteomes" id="UP001172457">
    <property type="component" value="Chromosome 3"/>
</dbReference>
<evidence type="ECO:0000256" key="9">
    <source>
        <dbReference type="SAM" id="MobiDB-lite"/>
    </source>
</evidence>
<keyword evidence="4" id="KW-0808">Transferase</keyword>
<dbReference type="SUPFAM" id="SSF56112">
    <property type="entry name" value="Protein kinase-like (PK-like)"/>
    <property type="match status" value="2"/>
</dbReference>
<evidence type="ECO:0000256" key="5">
    <source>
        <dbReference type="ARBA" id="ARBA00022741"/>
    </source>
</evidence>
<evidence type="ECO:0000313" key="11">
    <source>
        <dbReference type="EMBL" id="KAJ9559438.1"/>
    </source>
</evidence>
<dbReference type="GO" id="GO:0005886">
    <property type="term" value="C:plasma membrane"/>
    <property type="evidence" value="ECO:0007669"/>
    <property type="project" value="UniProtKB-SubCell"/>
</dbReference>
<accession>A0AA38TEE0</accession>
<dbReference type="EMBL" id="JARYMX010000003">
    <property type="protein sequence ID" value="KAJ9559438.1"/>
    <property type="molecule type" value="Genomic_DNA"/>
</dbReference>
<organism evidence="11 12">
    <name type="scientific">Centaurea solstitialis</name>
    <name type="common">yellow star-thistle</name>
    <dbReference type="NCBI Taxonomy" id="347529"/>
    <lineage>
        <taxon>Eukaryota</taxon>
        <taxon>Viridiplantae</taxon>
        <taxon>Streptophyta</taxon>
        <taxon>Embryophyta</taxon>
        <taxon>Tracheophyta</taxon>
        <taxon>Spermatophyta</taxon>
        <taxon>Magnoliopsida</taxon>
        <taxon>eudicotyledons</taxon>
        <taxon>Gunneridae</taxon>
        <taxon>Pentapetalae</taxon>
        <taxon>asterids</taxon>
        <taxon>campanulids</taxon>
        <taxon>Asterales</taxon>
        <taxon>Asteraceae</taxon>
        <taxon>Carduoideae</taxon>
        <taxon>Cardueae</taxon>
        <taxon>Centaureinae</taxon>
        <taxon>Centaurea</taxon>
    </lineage>
</organism>
<evidence type="ECO:0000256" key="6">
    <source>
        <dbReference type="ARBA" id="ARBA00022777"/>
    </source>
</evidence>
<name>A0AA38TEE0_9ASTR</name>
<keyword evidence="3" id="KW-1003">Cell membrane</keyword>
<dbReference type="InterPro" id="IPR011009">
    <property type="entry name" value="Kinase-like_dom_sf"/>
</dbReference>
<dbReference type="GO" id="GO:0005524">
    <property type="term" value="F:ATP binding"/>
    <property type="evidence" value="ECO:0007669"/>
    <property type="project" value="UniProtKB-UniRule"/>
</dbReference>
<evidence type="ECO:0000256" key="8">
    <source>
        <dbReference type="PROSITE-ProRule" id="PRU10141"/>
    </source>
</evidence>